<evidence type="ECO:0000313" key="2">
    <source>
        <dbReference type="EMBL" id="POW04296.1"/>
    </source>
</evidence>
<evidence type="ECO:0000256" key="1">
    <source>
        <dbReference type="SAM" id="SignalP"/>
    </source>
</evidence>
<keyword evidence="1" id="KW-0732">Signal</keyword>
<gene>
    <name evidence="2" type="ORF">PSTT_10480</name>
</gene>
<name>A0A2S4V433_9BASI</name>
<keyword evidence="3" id="KW-1185">Reference proteome</keyword>
<evidence type="ECO:0008006" key="4">
    <source>
        <dbReference type="Google" id="ProtNLM"/>
    </source>
</evidence>
<dbReference type="VEuPathDB" id="FungiDB:PSTT_10480"/>
<evidence type="ECO:0000313" key="3">
    <source>
        <dbReference type="Proteomes" id="UP000239156"/>
    </source>
</evidence>
<comment type="caution">
    <text evidence="2">The sequence shown here is derived from an EMBL/GenBank/DDBJ whole genome shotgun (WGS) entry which is preliminary data.</text>
</comment>
<feature type="signal peptide" evidence="1">
    <location>
        <begin position="1"/>
        <end position="27"/>
    </location>
</feature>
<proteinExistence type="predicted"/>
<dbReference type="AlphaFoldDB" id="A0A2S4V433"/>
<sequence>MNCFQQGHITFALVALIIALYSGRAEATSVSVLCDKHFNKDGKVDGRASAVAIPISIKTTHAPGLPVRLPMEPTYDVSLVPQCWSDLTIRRCYNKSGTKDAVHVAQYFRQDSYADVMNYQGIWWHCDFSAFEGNQKVLGCTDCYRV</sequence>
<accession>A0A2S4V433</accession>
<dbReference type="VEuPathDB" id="FungiDB:PSHT_15532"/>
<dbReference type="EMBL" id="PKSL01000113">
    <property type="protein sequence ID" value="POW04296.1"/>
    <property type="molecule type" value="Genomic_DNA"/>
</dbReference>
<organism evidence="2 3">
    <name type="scientific">Puccinia striiformis</name>
    <dbReference type="NCBI Taxonomy" id="27350"/>
    <lineage>
        <taxon>Eukaryota</taxon>
        <taxon>Fungi</taxon>
        <taxon>Dikarya</taxon>
        <taxon>Basidiomycota</taxon>
        <taxon>Pucciniomycotina</taxon>
        <taxon>Pucciniomycetes</taxon>
        <taxon>Pucciniales</taxon>
        <taxon>Pucciniaceae</taxon>
        <taxon>Puccinia</taxon>
    </lineage>
</organism>
<dbReference type="Proteomes" id="UP000239156">
    <property type="component" value="Unassembled WGS sequence"/>
</dbReference>
<protein>
    <recommendedName>
        <fullName evidence="4">Secreted protein</fullName>
    </recommendedName>
</protein>
<reference evidence="2" key="1">
    <citation type="submission" date="2017-12" db="EMBL/GenBank/DDBJ databases">
        <title>Gene loss provides genomic basis for host adaptation in cereal stripe rust fungi.</title>
        <authorList>
            <person name="Xia C."/>
        </authorList>
    </citation>
    <scope>NUCLEOTIDE SEQUENCE [LARGE SCALE GENOMIC DNA]</scope>
    <source>
        <strain evidence="2">93-210</strain>
    </source>
</reference>
<feature type="chain" id="PRO_5015478093" description="Secreted protein" evidence="1">
    <location>
        <begin position="28"/>
        <end position="146"/>
    </location>
</feature>